<reference evidence="2 3" key="1">
    <citation type="submission" date="2017-05" db="EMBL/GenBank/DDBJ databases">
        <title>Vagococcus spp. assemblies.</title>
        <authorList>
            <person name="Gulvik C.A."/>
        </authorList>
    </citation>
    <scope>NUCLEOTIDE SEQUENCE [LARGE SCALE GENOMIC DNA]</scope>
    <source>
        <strain evidence="2 3">NCFB 2777</strain>
    </source>
</reference>
<feature type="transmembrane region" description="Helical" evidence="1">
    <location>
        <begin position="99"/>
        <end position="124"/>
    </location>
</feature>
<feature type="transmembrane region" description="Helical" evidence="1">
    <location>
        <begin position="395"/>
        <end position="417"/>
    </location>
</feature>
<accession>A0A429ZUQ1</accession>
<dbReference type="GO" id="GO:0005886">
    <property type="term" value="C:plasma membrane"/>
    <property type="evidence" value="ECO:0007669"/>
    <property type="project" value="TreeGrafter"/>
</dbReference>
<evidence type="ECO:0000313" key="2">
    <source>
        <dbReference type="EMBL" id="RST97431.1"/>
    </source>
</evidence>
<protein>
    <submittedName>
        <fullName evidence="2">Gluconate:proton symporter</fullName>
    </submittedName>
</protein>
<feature type="transmembrane region" description="Helical" evidence="1">
    <location>
        <begin position="275"/>
        <end position="295"/>
    </location>
</feature>
<proteinExistence type="predicted"/>
<keyword evidence="1" id="KW-0812">Transmembrane</keyword>
<organism evidence="2 3">
    <name type="scientific">Vagococcus salmoninarum</name>
    <dbReference type="NCBI Taxonomy" id="2739"/>
    <lineage>
        <taxon>Bacteria</taxon>
        <taxon>Bacillati</taxon>
        <taxon>Bacillota</taxon>
        <taxon>Bacilli</taxon>
        <taxon>Lactobacillales</taxon>
        <taxon>Enterococcaceae</taxon>
        <taxon>Vagococcus</taxon>
    </lineage>
</organism>
<dbReference type="PANTHER" id="PTHR30354:SF23">
    <property type="entry name" value="GNTP FAMILY PERMEASE"/>
    <property type="match status" value="1"/>
</dbReference>
<dbReference type="OrthoDB" id="2136698at2"/>
<evidence type="ECO:0000256" key="1">
    <source>
        <dbReference type="SAM" id="Phobius"/>
    </source>
</evidence>
<feature type="transmembrane region" description="Helical" evidence="1">
    <location>
        <begin position="216"/>
        <end position="235"/>
    </location>
</feature>
<dbReference type="PANTHER" id="PTHR30354">
    <property type="entry name" value="GNT FAMILY GLUCONATE TRANSPORTER"/>
    <property type="match status" value="1"/>
</dbReference>
<dbReference type="AlphaFoldDB" id="A0A429ZUQ1"/>
<name>A0A429ZUQ1_9ENTE</name>
<sequence length="420" mass="43213">MTSDISALGAIIGLLFSVFLIFKKVTPVYSLISGAIFGGLVGGASLTRTVEIMIVGVQGISPAILRILAAGVLAGVLIESGSTIVIAERIIKQLGESKALLALSIAAMILTASGVFLDVVIITISPIALSIAQKAGFSRSAILLAMMGGAKAGNIISPNPNSIAIAEAFDIPLSQVMLGGIIPALFGLAATYLMAKRTFKSGSYLKTVSVKEVERVELSFIKAMSPAGIAIFLLMLRPLAGIEIDPIIALPLGGVIGCLIIDSHQKIIPYSEKGLLKMSGVALILLGTGTLAGIVSHSGIGELLIQGIEYIGLPVYMLAPISDILMGAATASTTSGSAITGSVFSDTIVNSGISAVGGAVMIHTGATVIDMLPHGSIFHASSGPIDMTFKERLRLIPYEATIAMVTVVVATLIYGLLKIM</sequence>
<feature type="transmembrane region" description="Helical" evidence="1">
    <location>
        <begin position="5"/>
        <end position="22"/>
    </location>
</feature>
<dbReference type="InterPro" id="IPR003474">
    <property type="entry name" value="Glcn_transporter"/>
</dbReference>
<feature type="transmembrane region" description="Helical" evidence="1">
    <location>
        <begin position="28"/>
        <end position="46"/>
    </location>
</feature>
<gene>
    <name evidence="2" type="ORF">CBF35_01830</name>
</gene>
<dbReference type="RefSeq" id="WP_126778177.1">
    <property type="nucleotide sequence ID" value="NZ_NGJU01000002.1"/>
</dbReference>
<keyword evidence="1" id="KW-1133">Transmembrane helix</keyword>
<dbReference type="Proteomes" id="UP000287239">
    <property type="component" value="Unassembled WGS sequence"/>
</dbReference>
<feature type="transmembrane region" description="Helical" evidence="1">
    <location>
        <begin position="67"/>
        <end position="87"/>
    </location>
</feature>
<dbReference type="EMBL" id="NGJU01000002">
    <property type="protein sequence ID" value="RST97431.1"/>
    <property type="molecule type" value="Genomic_DNA"/>
</dbReference>
<comment type="caution">
    <text evidence="2">The sequence shown here is derived from an EMBL/GenBank/DDBJ whole genome shotgun (WGS) entry which is preliminary data.</text>
</comment>
<dbReference type="GO" id="GO:0015128">
    <property type="term" value="F:gluconate transmembrane transporter activity"/>
    <property type="evidence" value="ECO:0007669"/>
    <property type="project" value="InterPro"/>
</dbReference>
<keyword evidence="3" id="KW-1185">Reference proteome</keyword>
<dbReference type="GeneID" id="98567094"/>
<feature type="transmembrane region" description="Helical" evidence="1">
    <location>
        <begin position="176"/>
        <end position="195"/>
    </location>
</feature>
<dbReference type="Pfam" id="PF02447">
    <property type="entry name" value="GntP_permease"/>
    <property type="match status" value="1"/>
</dbReference>
<evidence type="ECO:0000313" key="3">
    <source>
        <dbReference type="Proteomes" id="UP000287239"/>
    </source>
</evidence>
<keyword evidence="1" id="KW-0472">Membrane</keyword>
<feature type="transmembrane region" description="Helical" evidence="1">
    <location>
        <begin position="247"/>
        <end position="263"/>
    </location>
</feature>